<reference evidence="1" key="1">
    <citation type="journal article" date="2021" name="Microb. Physiol.">
        <title>Proteogenomic Insights into the Physiology of Marine, Sulfate-Reducing, Filamentous Desulfonema limicola and Desulfonema magnum.</title>
        <authorList>
            <person name="Schnaars V."/>
            <person name="Wohlbrand L."/>
            <person name="Scheve S."/>
            <person name="Hinrichs C."/>
            <person name="Reinhardt R."/>
            <person name="Rabus R."/>
        </authorList>
    </citation>
    <scope>NUCLEOTIDE SEQUENCE</scope>
    <source>
        <strain evidence="1">4be13</strain>
    </source>
</reference>
<dbReference type="Proteomes" id="UP000663722">
    <property type="component" value="Chromosome"/>
</dbReference>
<name>A0A975GRG8_9BACT</name>
<evidence type="ECO:0000313" key="2">
    <source>
        <dbReference type="Proteomes" id="UP000663722"/>
    </source>
</evidence>
<protein>
    <recommendedName>
        <fullName evidence="3">PIN domain-containing protein</fullName>
    </recommendedName>
</protein>
<proteinExistence type="predicted"/>
<keyword evidence="2" id="KW-1185">Reference proteome</keyword>
<dbReference type="EMBL" id="CP061800">
    <property type="protein sequence ID" value="QTA90897.1"/>
    <property type="molecule type" value="Genomic_DNA"/>
</dbReference>
<dbReference type="AlphaFoldDB" id="A0A975GRG8"/>
<evidence type="ECO:0000313" key="1">
    <source>
        <dbReference type="EMBL" id="QTA90897.1"/>
    </source>
</evidence>
<dbReference type="RefSeq" id="WP_207678892.1">
    <property type="nucleotide sequence ID" value="NZ_CP061800.1"/>
</dbReference>
<gene>
    <name evidence="1" type="ORF">dnm_069590</name>
</gene>
<dbReference type="KEGG" id="dmm:dnm_069590"/>
<sequence length="263" mass="31227">MEYNRAFLDTNVLVNILAESYQGQYLFELLKNNNFQIVTFRKCIYEVYSILKGTTKSGLANKNNPLKHILPPEINDIAQKLFKKVPDIDKKGNTYYWYNLCEEWQGWNFFENSEKHIEEYVKDTEKKEAIKLFEIQKQFVKWKQSLLSAFCKIDAIIKSKNIYICEYFQIYTSEWYRDKGFFYEQELSKNSLLPNEDFEIIMAALFLKSKVFITNETKDSGIIWRGGLSFGLNSPSISFCCPERLEDAIRENFACRFYNKKRT</sequence>
<evidence type="ECO:0008006" key="3">
    <source>
        <dbReference type="Google" id="ProtNLM"/>
    </source>
</evidence>
<accession>A0A975GRG8</accession>
<organism evidence="1 2">
    <name type="scientific">Desulfonema magnum</name>
    <dbReference type="NCBI Taxonomy" id="45655"/>
    <lineage>
        <taxon>Bacteria</taxon>
        <taxon>Pseudomonadati</taxon>
        <taxon>Thermodesulfobacteriota</taxon>
        <taxon>Desulfobacteria</taxon>
        <taxon>Desulfobacterales</taxon>
        <taxon>Desulfococcaceae</taxon>
        <taxon>Desulfonema</taxon>
    </lineage>
</organism>